<dbReference type="InterPro" id="IPR058530">
    <property type="entry name" value="Baseplate_J-like_C"/>
</dbReference>
<dbReference type="InterPro" id="IPR058531">
    <property type="entry name" value="Baseplate_J_M"/>
</dbReference>
<evidence type="ECO:0000259" key="3">
    <source>
        <dbReference type="Pfam" id="PF26078"/>
    </source>
</evidence>
<feature type="domain" description="Baseplate protein J-like barrel" evidence="2">
    <location>
        <begin position="88"/>
        <end position="168"/>
    </location>
</feature>
<evidence type="ECO:0000313" key="6">
    <source>
        <dbReference type="Proteomes" id="UP000658131"/>
    </source>
</evidence>
<organism evidence="5 6">
    <name type="scientific">Yanshouia hominis</name>
    <dbReference type="NCBI Taxonomy" id="2763673"/>
    <lineage>
        <taxon>Bacteria</taxon>
        <taxon>Bacillati</taxon>
        <taxon>Bacillota</taxon>
        <taxon>Clostridia</taxon>
        <taxon>Eubacteriales</taxon>
        <taxon>Oscillospiraceae</taxon>
        <taxon>Yanshouia</taxon>
    </lineage>
</organism>
<dbReference type="PANTHER" id="PTHR37829">
    <property type="entry name" value="PHAGE-LIKE ELEMENT PBSX PROTEIN XKDT"/>
    <property type="match status" value="1"/>
</dbReference>
<sequence length="353" mass="35714">MFESITPETIKQNIFDALEASGVEVETREGSYADALIGPAALEIWKVYAGLDAMLPIVYPTEASGEYLDIRCAYYGITRKAGTAAKVTLTVSGRDGVQVPKGSAFLTVAGVRFLTDAAAVLSDGSAQIAATAAEAGITGNVAAGEITRQLTSISGVTAVTNEAEASGGTDPETDSALLGRLLTRLREAATSGNASHYKQWALETDGVGAAKVVPLWNGAGTVKVLIASAGIGPVGSAVTAACAAHIESVRPIGAAVTVQSVSATAINVSAAVSVSASTTVGAVQAAFESALAEYLQSISFEQYTVPYTRIGYLLAGIDGVLDYSGLTANGGTANITIAADCVPQVGTVSINAD</sequence>
<dbReference type="EMBL" id="JACRTB010000007">
    <property type="protein sequence ID" value="MBC8575811.1"/>
    <property type="molecule type" value="Genomic_DNA"/>
</dbReference>
<evidence type="ECO:0000259" key="4">
    <source>
        <dbReference type="Pfam" id="PF26079"/>
    </source>
</evidence>
<dbReference type="PANTHER" id="PTHR37829:SF3">
    <property type="entry name" value="PROTEIN JAYE-RELATED"/>
    <property type="match status" value="1"/>
</dbReference>
<comment type="caution">
    <text evidence="5">The sequence shown here is derived from an EMBL/GenBank/DDBJ whole genome shotgun (WGS) entry which is preliminary data.</text>
</comment>
<dbReference type="Proteomes" id="UP000658131">
    <property type="component" value="Unassembled WGS sequence"/>
</dbReference>
<evidence type="ECO:0000256" key="1">
    <source>
        <dbReference type="ARBA" id="ARBA00038087"/>
    </source>
</evidence>
<feature type="domain" description="Baseplate J-like C-terminal" evidence="4">
    <location>
        <begin position="266"/>
        <end position="351"/>
    </location>
</feature>
<reference evidence="5 6" key="1">
    <citation type="submission" date="2020-08" db="EMBL/GenBank/DDBJ databases">
        <title>Genome public.</title>
        <authorList>
            <person name="Liu C."/>
            <person name="Sun Q."/>
        </authorList>
    </citation>
    <scope>NUCLEOTIDE SEQUENCE [LARGE SCALE GENOMIC DNA]</scope>
    <source>
        <strain evidence="5 6">BX1</strain>
    </source>
</reference>
<feature type="domain" description="Baseplate J-like central" evidence="3">
    <location>
        <begin position="189"/>
        <end position="259"/>
    </location>
</feature>
<protein>
    <submittedName>
        <fullName evidence="5">Baseplate J/gp47 family protein</fullName>
    </submittedName>
</protein>
<evidence type="ECO:0000259" key="2">
    <source>
        <dbReference type="Pfam" id="PF04865"/>
    </source>
</evidence>
<dbReference type="InterPro" id="IPR052399">
    <property type="entry name" value="Phage_Baseplate_Assmbl_Protein"/>
</dbReference>
<dbReference type="Pfam" id="PF26079">
    <property type="entry name" value="Baseplate_J_C"/>
    <property type="match status" value="1"/>
</dbReference>
<dbReference type="Pfam" id="PF04865">
    <property type="entry name" value="Baseplate_J"/>
    <property type="match status" value="1"/>
</dbReference>
<comment type="similarity">
    <text evidence="1">Belongs to the Mu gp47/PBSX XkdT family.</text>
</comment>
<keyword evidence="6" id="KW-1185">Reference proteome</keyword>
<name>A0ABR7NHD6_9FIRM</name>
<dbReference type="Pfam" id="PF26078">
    <property type="entry name" value="Baseplate_J_M"/>
    <property type="match status" value="1"/>
</dbReference>
<proteinExistence type="inferred from homology"/>
<dbReference type="InterPro" id="IPR006949">
    <property type="entry name" value="Barrel_Baseplate_J-like"/>
</dbReference>
<evidence type="ECO:0000313" key="5">
    <source>
        <dbReference type="EMBL" id="MBC8575811.1"/>
    </source>
</evidence>
<dbReference type="RefSeq" id="WP_262399381.1">
    <property type="nucleotide sequence ID" value="NZ_JACRTB010000007.1"/>
</dbReference>
<accession>A0ABR7NHD6</accession>
<gene>
    <name evidence="5" type="ORF">H8717_05215</name>
</gene>